<evidence type="ECO:0000256" key="2">
    <source>
        <dbReference type="ARBA" id="ARBA00004574"/>
    </source>
</evidence>
<evidence type="ECO:0000256" key="5">
    <source>
        <dbReference type="ARBA" id="ARBA00022454"/>
    </source>
</evidence>
<dbReference type="Gene3D" id="2.40.50.140">
    <property type="entry name" value="Nucleic acid-binding proteins"/>
    <property type="match status" value="2"/>
</dbReference>
<organism evidence="12">
    <name type="scientific">Verticillium alfalfae (strain VaMs.102 / ATCC MYA-4576 / FGSC 10136)</name>
    <name type="common">Verticillium wilt of alfalfa</name>
    <name type="synonym">Verticillium albo-atrum</name>
    <dbReference type="NCBI Taxonomy" id="526221"/>
    <lineage>
        <taxon>Eukaryota</taxon>
        <taxon>Fungi</taxon>
        <taxon>Dikarya</taxon>
        <taxon>Ascomycota</taxon>
        <taxon>Pezizomycotina</taxon>
        <taxon>Sordariomycetes</taxon>
        <taxon>Hypocreomycetidae</taxon>
        <taxon>Glomerellales</taxon>
        <taxon>Plectosphaerellaceae</taxon>
        <taxon>Verticillium</taxon>
    </lineage>
</organism>
<evidence type="ECO:0000313" key="11">
    <source>
        <dbReference type="EMBL" id="EEY13931.1"/>
    </source>
</evidence>
<feature type="compositionally biased region" description="Basic residues" evidence="9">
    <location>
        <begin position="600"/>
        <end position="610"/>
    </location>
</feature>
<keyword evidence="5" id="KW-0158">Chromosome</keyword>
<comment type="subcellular location">
    <subcellularLocation>
        <location evidence="2">Chromosome</location>
        <location evidence="2">Telomere</location>
    </subcellularLocation>
    <subcellularLocation>
        <location evidence="1">Nucleus</location>
    </subcellularLocation>
</comment>
<accession>C9S8C1</accession>
<dbReference type="HOGENOM" id="CLU_016663_0_0_1"/>
<evidence type="ECO:0000256" key="9">
    <source>
        <dbReference type="SAM" id="MobiDB-lite"/>
    </source>
</evidence>
<dbReference type="OMA" id="WEPHASF"/>
<feature type="domain" description="Telomeric single stranded DNA binding POT1/Cdc13" evidence="10">
    <location>
        <begin position="15"/>
        <end position="160"/>
    </location>
</feature>
<protein>
    <recommendedName>
        <fullName evidence="4">Protection of telomeres protein 1</fullName>
    </recommendedName>
</protein>
<dbReference type="eggNOG" id="KOG4757">
    <property type="taxonomic scope" value="Eukaryota"/>
</dbReference>
<dbReference type="EMBL" id="DS985214">
    <property type="protein sequence ID" value="EEY13931.1"/>
    <property type="molecule type" value="Genomic_DNA"/>
</dbReference>
<dbReference type="GO" id="GO:0032210">
    <property type="term" value="P:regulation of telomere maintenance via telomerase"/>
    <property type="evidence" value="ECO:0007669"/>
    <property type="project" value="TreeGrafter"/>
</dbReference>
<keyword evidence="6" id="KW-0779">Telomere</keyword>
<keyword evidence="7" id="KW-0238">DNA-binding</keyword>
<dbReference type="PANTHER" id="PTHR14513:SF0">
    <property type="entry name" value="PROTECTION OF TELOMERES PROTEIN 1"/>
    <property type="match status" value="1"/>
</dbReference>
<dbReference type="GO" id="GO:0016233">
    <property type="term" value="P:telomere capping"/>
    <property type="evidence" value="ECO:0007669"/>
    <property type="project" value="TreeGrafter"/>
</dbReference>
<dbReference type="KEGG" id="val:VDBG_00038"/>
<dbReference type="OrthoDB" id="2186770at2759"/>
<evidence type="ECO:0000256" key="7">
    <source>
        <dbReference type="ARBA" id="ARBA00023125"/>
    </source>
</evidence>
<dbReference type="GO" id="GO:0098505">
    <property type="term" value="F:G-rich strand telomeric DNA binding"/>
    <property type="evidence" value="ECO:0007669"/>
    <property type="project" value="TreeGrafter"/>
</dbReference>
<dbReference type="InterPro" id="IPR011564">
    <property type="entry name" value="Telomer_end-bd_POT1/Cdc13"/>
</dbReference>
<gene>
    <name evidence="11" type="ORF">VDBG_00038</name>
</gene>
<dbReference type="InterPro" id="IPR028389">
    <property type="entry name" value="POT1"/>
</dbReference>
<dbReference type="Proteomes" id="UP000008698">
    <property type="component" value="Unassembled WGS sequence"/>
</dbReference>
<dbReference type="STRING" id="526221.C9S8C1"/>
<dbReference type="AlphaFoldDB" id="C9S8C1"/>
<dbReference type="FunFam" id="2.40.50.140:FF:000303">
    <property type="entry name" value="Protection of telomeres protein 1"/>
    <property type="match status" value="1"/>
</dbReference>
<comment type="similarity">
    <text evidence="3">Belongs to the telombin family.</text>
</comment>
<evidence type="ECO:0000313" key="12">
    <source>
        <dbReference type="Proteomes" id="UP000008698"/>
    </source>
</evidence>
<evidence type="ECO:0000259" key="10">
    <source>
        <dbReference type="SMART" id="SM00976"/>
    </source>
</evidence>
<dbReference type="InterPro" id="IPR032042">
    <property type="entry name" value="POT1PC"/>
</dbReference>
<name>C9S8C1_VERA1</name>
<feature type="compositionally biased region" description="Pro residues" evidence="9">
    <location>
        <begin position="611"/>
        <end position="620"/>
    </location>
</feature>
<feature type="compositionally biased region" description="Basic and acidic residues" evidence="9">
    <location>
        <begin position="625"/>
        <end position="634"/>
    </location>
</feature>
<keyword evidence="8" id="KW-0539">Nucleus</keyword>
<dbReference type="RefSeq" id="XP_003008357.1">
    <property type="nucleotide sequence ID" value="XM_003008311.1"/>
</dbReference>
<evidence type="ECO:0000256" key="1">
    <source>
        <dbReference type="ARBA" id="ARBA00004123"/>
    </source>
</evidence>
<reference evidence="12" key="1">
    <citation type="journal article" date="2011" name="PLoS Pathog.">
        <title>Comparative genomics yields insights into niche adaptation of plant vascular wilt pathogens.</title>
        <authorList>
            <person name="Klosterman S.J."/>
            <person name="Subbarao K.V."/>
            <person name="Kang S."/>
            <person name="Veronese P."/>
            <person name="Gold S.E."/>
            <person name="Thomma B.P.H.J."/>
            <person name="Chen Z."/>
            <person name="Henrissat B."/>
            <person name="Lee Y.-H."/>
            <person name="Park J."/>
            <person name="Garcia-Pedrajas M.D."/>
            <person name="Barbara D.J."/>
            <person name="Anchieta A."/>
            <person name="de Jonge R."/>
            <person name="Santhanam P."/>
            <person name="Maruthachalam K."/>
            <person name="Atallah Z."/>
            <person name="Amyotte S.G."/>
            <person name="Paz Z."/>
            <person name="Inderbitzin P."/>
            <person name="Hayes R.J."/>
            <person name="Heiman D.I."/>
            <person name="Young S."/>
            <person name="Zeng Q."/>
            <person name="Engels R."/>
            <person name="Galagan J."/>
            <person name="Cuomo C.A."/>
            <person name="Dobinson K.F."/>
            <person name="Ma L.-J."/>
        </authorList>
    </citation>
    <scope>NUCLEOTIDE SEQUENCE [LARGE SCALE GENOMIC DNA]</scope>
    <source>
        <strain evidence="12">VaMs.102 / ATCC MYA-4576 / FGSC 10136</strain>
    </source>
</reference>
<evidence type="ECO:0000256" key="8">
    <source>
        <dbReference type="ARBA" id="ARBA00023242"/>
    </source>
</evidence>
<dbReference type="SUPFAM" id="SSF50249">
    <property type="entry name" value="Nucleic acid-binding proteins"/>
    <property type="match status" value="2"/>
</dbReference>
<keyword evidence="12" id="KW-1185">Reference proteome</keyword>
<proteinExistence type="inferred from homology"/>
<dbReference type="GO" id="GO:0010521">
    <property type="term" value="F:telomerase inhibitor activity"/>
    <property type="evidence" value="ECO:0007669"/>
    <property type="project" value="TreeGrafter"/>
</dbReference>
<dbReference type="Pfam" id="PF02765">
    <property type="entry name" value="POT1"/>
    <property type="match status" value="1"/>
</dbReference>
<dbReference type="GeneID" id="9528460"/>
<dbReference type="InterPro" id="IPR012340">
    <property type="entry name" value="NA-bd_OB-fold"/>
</dbReference>
<evidence type="ECO:0000256" key="3">
    <source>
        <dbReference type="ARBA" id="ARBA00008442"/>
    </source>
</evidence>
<feature type="region of interest" description="Disordered" evidence="9">
    <location>
        <begin position="358"/>
        <end position="403"/>
    </location>
</feature>
<feature type="region of interest" description="Disordered" evidence="9">
    <location>
        <begin position="598"/>
        <end position="654"/>
    </location>
</feature>
<evidence type="ECO:0000256" key="4">
    <source>
        <dbReference type="ARBA" id="ARBA00015253"/>
    </source>
</evidence>
<dbReference type="GO" id="GO:0000783">
    <property type="term" value="C:nuclear telomere cap complex"/>
    <property type="evidence" value="ECO:0007669"/>
    <property type="project" value="TreeGrafter"/>
</dbReference>
<dbReference type="PANTHER" id="PTHR14513">
    <property type="entry name" value="PROTECTION OF TELOMERES 1"/>
    <property type="match status" value="1"/>
</dbReference>
<evidence type="ECO:0000256" key="6">
    <source>
        <dbReference type="ARBA" id="ARBA00022895"/>
    </source>
</evidence>
<dbReference type="SMART" id="SM00976">
    <property type="entry name" value="Telo_bind"/>
    <property type="match status" value="1"/>
</dbReference>
<dbReference type="Pfam" id="PF16686">
    <property type="entry name" value="POT1PC"/>
    <property type="match status" value="1"/>
</dbReference>
<sequence>MSTQTSSAPAFPQGCISARDILDGKPRPGDLVNIVAMVKDCLLPIPTNGQDFKSTLRLFDLSTQDGYDDLSLVIFRPEHLMPRVGAGDVIIMQSAKLQRYKGDLSLVTHHRTCLHVYQASLIPQYPQSANLALKPDPRNPTSKPLLHAEAFVSWLYHSINKSSVPSEAQFREKAEQSLNLKDKFSRLENIREGRFYDLVVQVVREPYDLVDKATVWITDYTENEMFFPINSGCEESDPYNYTPAKTTTASQSSTSAFQGPYGKRCMQLTCFETHAAFVKLWVRQGAYVRLKNIQIKYGHNGQHLEGFLRQDREASLFKVQIEILETTDAENTDLHLKELIRRKRDYFKGRRKDIKLASAGTTGSQKRSVVEESGGQKMNARKRRALQRAAISSNVSPDGDSAQGTVVDLNGYGELVFLWLRALIKLTRAMTVKCANEDQPASTIKSLIKRVNYSTTSHGTAMDIQLPFTCLKYRINARVIDFHPPRLLDFACSRKRSETDILSDCSSSSSDMDEEDNGVLNSSELVWEWRFALSLQEASALGQHKDGTPETVWVFVDNGEAEHLMGLTACDLRKHPDSLSQLRERLFTLWGNLEELKSKQTAKPKAKKPPPKPNNGPPPDSSDEEAVKTRREEDTTTGDAHGSPNPGLAAQNRPFSCCVRQYGVRVPEEDPQKANAGEGKRWERAYGLFGTKVPYT</sequence>